<evidence type="ECO:0008006" key="5">
    <source>
        <dbReference type="Google" id="ProtNLM"/>
    </source>
</evidence>
<dbReference type="Gene3D" id="2.60.40.1650">
    <property type="entry name" value="Porin MspA (Ig-like beta-sandwich domain)"/>
    <property type="match status" value="1"/>
</dbReference>
<name>A0A386ZES3_9NOCA</name>
<dbReference type="EMBL" id="CP032568">
    <property type="protein sequence ID" value="AYF75115.1"/>
    <property type="molecule type" value="Genomic_DNA"/>
</dbReference>
<dbReference type="Gene3D" id="2.10.300.10">
    <property type="entry name" value="Porin MspA ribbon domain"/>
    <property type="match status" value="1"/>
</dbReference>
<dbReference type="SUPFAM" id="SSF56959">
    <property type="entry name" value="Leukocidin-like"/>
    <property type="match status" value="1"/>
</dbReference>
<gene>
    <name evidence="3" type="ORF">D7D52_15985</name>
</gene>
<dbReference type="KEGG" id="nyu:D7D52_15985"/>
<sequence length="214" mass="21573">MLGAHGVAALVAVAGYALIAQHATAASATHEKTYSTPNGFEFTVGLRDVDAQQVPAMNGMPTNREVFMSGTAYGRIADGATGKLKVGYYVACQTDIDAKLNIDPELDLNPSVTATAGIDTSSGPHAGVDLSVGPSVSGGVGIDIGIAPGKIADIDAGDKELPGDGSTGSLMIQDLHLMVSGCGGPLTIRPYTQIRADRGGDGGSGAVYGDLLTL</sequence>
<protein>
    <recommendedName>
        <fullName evidence="5">MspA family protein</fullName>
    </recommendedName>
</protein>
<accession>A0A386ZES3</accession>
<dbReference type="InterPro" id="IPR015286">
    <property type="entry name" value="Porin_fam_mycobact-type"/>
</dbReference>
<dbReference type="InterPro" id="IPR036435">
    <property type="entry name" value="Leukocidin/porin_MspA_sf"/>
</dbReference>
<dbReference type="RefSeq" id="WP_120737309.1">
    <property type="nucleotide sequence ID" value="NZ_CP032568.1"/>
</dbReference>
<evidence type="ECO:0000313" key="3">
    <source>
        <dbReference type="EMBL" id="AYF75115.1"/>
    </source>
</evidence>
<dbReference type="OrthoDB" id="4553517at2"/>
<keyword evidence="1 2" id="KW-0732">Signal</keyword>
<dbReference type="Pfam" id="PF09203">
    <property type="entry name" value="MspA"/>
    <property type="match status" value="1"/>
</dbReference>
<keyword evidence="4" id="KW-1185">Reference proteome</keyword>
<organism evidence="3 4">
    <name type="scientific">Nocardia yunnanensis</name>
    <dbReference type="NCBI Taxonomy" id="2382165"/>
    <lineage>
        <taxon>Bacteria</taxon>
        <taxon>Bacillati</taxon>
        <taxon>Actinomycetota</taxon>
        <taxon>Actinomycetes</taxon>
        <taxon>Mycobacteriales</taxon>
        <taxon>Nocardiaceae</taxon>
        <taxon>Nocardia</taxon>
    </lineage>
</organism>
<dbReference type="Proteomes" id="UP000267164">
    <property type="component" value="Chromosome"/>
</dbReference>
<reference evidence="3 4" key="1">
    <citation type="submission" date="2018-09" db="EMBL/GenBank/DDBJ databases">
        <title>Nocardia yunnanensis sp. nov., an actinomycete isolated from a soil sample.</title>
        <authorList>
            <person name="Zhang J."/>
        </authorList>
    </citation>
    <scope>NUCLEOTIDE SEQUENCE [LARGE SCALE GENOMIC DNA]</scope>
    <source>
        <strain evidence="3 4">CFHS0054</strain>
    </source>
</reference>
<evidence type="ECO:0000256" key="1">
    <source>
        <dbReference type="ARBA" id="ARBA00022729"/>
    </source>
</evidence>
<evidence type="ECO:0000256" key="2">
    <source>
        <dbReference type="SAM" id="SignalP"/>
    </source>
</evidence>
<feature type="signal peptide" evidence="2">
    <location>
        <begin position="1"/>
        <end position="25"/>
    </location>
</feature>
<dbReference type="AlphaFoldDB" id="A0A386ZES3"/>
<proteinExistence type="predicted"/>
<feature type="chain" id="PRO_5017179693" description="MspA family protein" evidence="2">
    <location>
        <begin position="26"/>
        <end position="214"/>
    </location>
</feature>
<evidence type="ECO:0000313" key="4">
    <source>
        <dbReference type="Proteomes" id="UP000267164"/>
    </source>
</evidence>